<evidence type="ECO:0000256" key="4">
    <source>
        <dbReference type="ARBA" id="ARBA00023136"/>
    </source>
</evidence>
<dbReference type="Proteomes" id="UP000605676">
    <property type="component" value="Unassembled WGS sequence"/>
</dbReference>
<dbReference type="EMBL" id="JAENRR010000002">
    <property type="protein sequence ID" value="MBK3515897.1"/>
    <property type="molecule type" value="Genomic_DNA"/>
</dbReference>
<evidence type="ECO:0000256" key="1">
    <source>
        <dbReference type="ARBA" id="ARBA00022475"/>
    </source>
</evidence>
<evidence type="ECO:0000313" key="8">
    <source>
        <dbReference type="Proteomes" id="UP000605676"/>
    </source>
</evidence>
<dbReference type="PANTHER" id="PTHR43792">
    <property type="entry name" value="GNAT FAMILY, PUTATIVE (AFU_ORTHOLOGUE AFUA_3G00765)-RELATED-RELATED"/>
    <property type="match status" value="1"/>
</dbReference>
<gene>
    <name evidence="7" type="ORF">JIV24_00995</name>
</gene>
<dbReference type="Pfam" id="PF12127">
    <property type="entry name" value="FloA"/>
    <property type="match status" value="1"/>
</dbReference>
<dbReference type="InterPro" id="IPR016181">
    <property type="entry name" value="Acyl_CoA_acyltransferase"/>
</dbReference>
<comment type="caution">
    <text evidence="7">The sequence shown here is derived from an EMBL/GenBank/DDBJ whole genome shotgun (WGS) entry which is preliminary data.</text>
</comment>
<evidence type="ECO:0000259" key="6">
    <source>
        <dbReference type="PROSITE" id="PS51186"/>
    </source>
</evidence>
<keyword evidence="8" id="KW-1185">Reference proteome</keyword>
<evidence type="ECO:0000313" key="7">
    <source>
        <dbReference type="EMBL" id="MBK3515897.1"/>
    </source>
</evidence>
<dbReference type="InterPro" id="IPR022853">
    <property type="entry name" value="FloA"/>
</dbReference>
<name>A0ABS1HE04_9BACT</name>
<proteinExistence type="predicted"/>
<keyword evidence="1" id="KW-1003">Cell membrane</keyword>
<evidence type="ECO:0000256" key="5">
    <source>
        <dbReference type="SAM" id="Phobius"/>
    </source>
</evidence>
<dbReference type="SUPFAM" id="SSF55729">
    <property type="entry name" value="Acyl-CoA N-acyltransferases (Nat)"/>
    <property type="match status" value="1"/>
</dbReference>
<protein>
    <submittedName>
        <fullName evidence="7">Flotillin-like FloA family protein</fullName>
    </submittedName>
</protein>
<evidence type="ECO:0000256" key="2">
    <source>
        <dbReference type="ARBA" id="ARBA00022692"/>
    </source>
</evidence>
<dbReference type="Gene3D" id="3.40.630.30">
    <property type="match status" value="1"/>
</dbReference>
<dbReference type="InterPro" id="IPR051531">
    <property type="entry name" value="N-acetyltransferase"/>
</dbReference>
<dbReference type="InterPro" id="IPR000182">
    <property type="entry name" value="GNAT_dom"/>
</dbReference>
<evidence type="ECO:0000256" key="3">
    <source>
        <dbReference type="ARBA" id="ARBA00022989"/>
    </source>
</evidence>
<accession>A0ABS1HE04</accession>
<keyword evidence="3 5" id="KW-1133">Transmembrane helix</keyword>
<dbReference type="RefSeq" id="WP_200463129.1">
    <property type="nucleotide sequence ID" value="NZ_JAENRR010000002.1"/>
</dbReference>
<dbReference type="PANTHER" id="PTHR43792:SF1">
    <property type="entry name" value="N-ACETYLTRANSFERASE DOMAIN-CONTAINING PROTEIN"/>
    <property type="match status" value="1"/>
</dbReference>
<sequence length="314" mass="35703">MDSTVFFYIIIAAFAFLFLYYVPWLLWIVTLVSGVNISLTEMVLMRIRKSPMSQIVKGLIESHKANLGLKREELEAFGLADGNIENVVHGMIKAKQSGLKLSFQEACQADLNGVDLLQMVKEKPVNTQETLLATGETMEAPQLETQRFIIRAIELTDKEALFAYRSDAITNQYQGWIPKTLSDVEAFISKISTTFNVPDTWFQLAIIEKESEQLIGDLGIHFIDEEQLEFGCTLSKDFQGKGYAREAIQVLINYLFKELDKHRIIASIDPANKASIKLVEHLGFRKEAHFVESICINGQWVDDVIYALLKREWS</sequence>
<feature type="transmembrane region" description="Helical" evidence="5">
    <location>
        <begin position="6"/>
        <end position="39"/>
    </location>
</feature>
<dbReference type="Pfam" id="PF13302">
    <property type="entry name" value="Acetyltransf_3"/>
    <property type="match status" value="1"/>
</dbReference>
<keyword evidence="4 5" id="KW-0472">Membrane</keyword>
<organism evidence="7 8">
    <name type="scientific">Carboxylicivirga marina</name>
    <dbReference type="NCBI Taxonomy" id="2800988"/>
    <lineage>
        <taxon>Bacteria</taxon>
        <taxon>Pseudomonadati</taxon>
        <taxon>Bacteroidota</taxon>
        <taxon>Bacteroidia</taxon>
        <taxon>Marinilabiliales</taxon>
        <taxon>Marinilabiliaceae</taxon>
        <taxon>Carboxylicivirga</taxon>
    </lineage>
</organism>
<dbReference type="PROSITE" id="PS51186">
    <property type="entry name" value="GNAT"/>
    <property type="match status" value="1"/>
</dbReference>
<feature type="domain" description="N-acetyltransferase" evidence="6">
    <location>
        <begin position="148"/>
        <end position="311"/>
    </location>
</feature>
<keyword evidence="2 5" id="KW-0812">Transmembrane</keyword>
<reference evidence="7 8" key="1">
    <citation type="submission" date="2021-01" db="EMBL/GenBank/DDBJ databases">
        <title>Carboxyliciviraga sp.nov., isolated from coastal sediments.</title>
        <authorList>
            <person name="Lu D."/>
            <person name="Zhang T."/>
        </authorList>
    </citation>
    <scope>NUCLEOTIDE SEQUENCE [LARGE SCALE GENOMIC DNA]</scope>
    <source>
        <strain evidence="7 8">N1Y132</strain>
    </source>
</reference>